<name>A0A9P6ZM48_9AGAM</name>
<dbReference type="OrthoDB" id="2634618at2759"/>
<organism evidence="1 2">
    <name type="scientific">Suillus placidus</name>
    <dbReference type="NCBI Taxonomy" id="48579"/>
    <lineage>
        <taxon>Eukaryota</taxon>
        <taxon>Fungi</taxon>
        <taxon>Dikarya</taxon>
        <taxon>Basidiomycota</taxon>
        <taxon>Agaricomycotina</taxon>
        <taxon>Agaricomycetes</taxon>
        <taxon>Agaricomycetidae</taxon>
        <taxon>Boletales</taxon>
        <taxon>Suillineae</taxon>
        <taxon>Suillaceae</taxon>
        <taxon>Suillus</taxon>
    </lineage>
</organism>
<dbReference type="Proteomes" id="UP000714275">
    <property type="component" value="Unassembled WGS sequence"/>
</dbReference>
<evidence type="ECO:0000313" key="1">
    <source>
        <dbReference type="EMBL" id="KAG1771565.1"/>
    </source>
</evidence>
<evidence type="ECO:0000313" key="2">
    <source>
        <dbReference type="Proteomes" id="UP000714275"/>
    </source>
</evidence>
<protein>
    <submittedName>
        <fullName evidence="1">Uncharacterized protein</fullName>
    </submittedName>
</protein>
<dbReference type="EMBL" id="JABBWD010000058">
    <property type="protein sequence ID" value="KAG1771565.1"/>
    <property type="molecule type" value="Genomic_DNA"/>
</dbReference>
<proteinExistence type="predicted"/>
<sequence>MSCIAAWTNRLVSRAVLQPHFTELQASRWEDETVSVLLREDPRMLGPKAWYQDHHQLHWTKLPDELLCRAYIQFSLMKMCHQQEALNVLLRGVAEGVVLRGLLLTTRDQLFEDDTSLEPIDAEDIISNGPCGAELCCLRWKSAFANFFAQGTQELEAPAITALREMRKWTHNLRATDRSEMELVILRSGLGREILRIANPQVGLENRTPYLSLSFQRYRWKESLLSCLLGWVDQVLPPRIETSKSTKANALELLQLLSRHRVCPFRSNYSSVFAFSSEICFLAEAVRWMLPTLAVKAPSMTWIHKASLNHLFRLICGFSAVDLDVLHLNEELLLVLKLSIELRSLRQELSRGFHTKSRKNMDPATLGCRVCYHKPEDSKCVRYWNIEPSCHLEIHGKVVTPYPANDPDRLPPTGKGGAVHTDYIPLMNLGLRKISRRADVLAHCGQDVTLLVDSDSPKTVLAGVSFDAFSYKDLQAIHCDPSAGKETKAIKRGSQFRRFEWGEMHPVGSRKPAGGKPGDTYTSYAGMEVTDTSHIRLLFAHAAVRLQLLLRTIIISNRRMESQDVERMVAAIAPVHPQAARELRQLSSEVNSLGGIGATAYYCWNFVAPQHVDRDATWTIALQTCKEALADEFNFVMMDLGCYVETAENALW</sequence>
<accession>A0A9P6ZM48</accession>
<dbReference type="AlphaFoldDB" id="A0A9P6ZM48"/>
<keyword evidence="2" id="KW-1185">Reference proteome</keyword>
<gene>
    <name evidence="1" type="ORF">EV702DRAFT_1201880</name>
</gene>
<comment type="caution">
    <text evidence="1">The sequence shown here is derived from an EMBL/GenBank/DDBJ whole genome shotgun (WGS) entry which is preliminary data.</text>
</comment>
<reference evidence="1" key="1">
    <citation type="journal article" date="2020" name="New Phytol.">
        <title>Comparative genomics reveals dynamic genome evolution in host specialist ectomycorrhizal fungi.</title>
        <authorList>
            <person name="Lofgren L.A."/>
            <person name="Nguyen N.H."/>
            <person name="Vilgalys R."/>
            <person name="Ruytinx J."/>
            <person name="Liao H.L."/>
            <person name="Branco S."/>
            <person name="Kuo A."/>
            <person name="LaButti K."/>
            <person name="Lipzen A."/>
            <person name="Andreopoulos W."/>
            <person name="Pangilinan J."/>
            <person name="Riley R."/>
            <person name="Hundley H."/>
            <person name="Na H."/>
            <person name="Barry K."/>
            <person name="Grigoriev I.V."/>
            <person name="Stajich J.E."/>
            <person name="Kennedy P.G."/>
        </authorList>
    </citation>
    <scope>NUCLEOTIDE SEQUENCE</scope>
    <source>
        <strain evidence="1">DOB743</strain>
    </source>
</reference>